<dbReference type="EMBL" id="BK015370">
    <property type="protein sequence ID" value="DAE03654.1"/>
    <property type="molecule type" value="Genomic_DNA"/>
</dbReference>
<reference evidence="1" key="1">
    <citation type="journal article" date="2021" name="Proc. Natl. Acad. Sci. U.S.A.">
        <title>A Catalog of Tens of Thousands of Viruses from Human Metagenomes Reveals Hidden Associations with Chronic Diseases.</title>
        <authorList>
            <person name="Tisza M.J."/>
            <person name="Buck C.B."/>
        </authorList>
    </citation>
    <scope>NUCLEOTIDE SEQUENCE</scope>
    <source>
        <strain evidence="1">CtMYJ33</strain>
    </source>
</reference>
<accession>A0A8S5P9A2</accession>
<protein>
    <submittedName>
        <fullName evidence="1">Head Tail Connector Protein</fullName>
    </submittedName>
</protein>
<sequence length="136" mass="15841">MKSYVDFDYYSKEYNGTLIPEKSFPKISVEASQKINYFTQNRIVKETEVIKYTTCLIADEIMKNENLKNTISNDKEVASESVGPHSVSYVNKATIQKEQIKDDITLNRCLYNICLENLPNELMYRGINVSKRNNYF</sequence>
<evidence type="ECO:0000313" key="1">
    <source>
        <dbReference type="EMBL" id="DAE03654.1"/>
    </source>
</evidence>
<name>A0A8S5P9A2_9CAUD</name>
<proteinExistence type="predicted"/>
<organism evidence="1">
    <name type="scientific">Siphoviridae sp. ctMYJ33</name>
    <dbReference type="NCBI Taxonomy" id="2825461"/>
    <lineage>
        <taxon>Viruses</taxon>
        <taxon>Duplodnaviria</taxon>
        <taxon>Heunggongvirae</taxon>
        <taxon>Uroviricota</taxon>
        <taxon>Caudoviricetes</taxon>
    </lineage>
</organism>